<dbReference type="Proteomes" id="UP001549366">
    <property type="component" value="Unassembled WGS sequence"/>
</dbReference>
<dbReference type="Gene3D" id="3.40.30.10">
    <property type="entry name" value="Glutaredoxin"/>
    <property type="match status" value="1"/>
</dbReference>
<keyword evidence="4 9" id="KW-0732">Signal</keyword>
<dbReference type="Pfam" id="PF01323">
    <property type="entry name" value="DSBA"/>
    <property type="match status" value="1"/>
</dbReference>
<feature type="region of interest" description="Disordered" evidence="8">
    <location>
        <begin position="234"/>
        <end position="254"/>
    </location>
</feature>
<evidence type="ECO:0000256" key="9">
    <source>
        <dbReference type="SAM" id="SignalP"/>
    </source>
</evidence>
<evidence type="ECO:0000259" key="10">
    <source>
        <dbReference type="PROSITE" id="PS51352"/>
    </source>
</evidence>
<feature type="domain" description="Thioredoxin" evidence="10">
    <location>
        <begin position="16"/>
        <end position="162"/>
    </location>
</feature>
<evidence type="ECO:0000256" key="3">
    <source>
        <dbReference type="ARBA" id="ARBA00013831"/>
    </source>
</evidence>
<dbReference type="RefSeq" id="WP_354007419.1">
    <property type="nucleotide sequence ID" value="NZ_JBEWTA010000001.1"/>
</dbReference>
<evidence type="ECO:0000256" key="2">
    <source>
        <dbReference type="ARBA" id="ARBA00005791"/>
    </source>
</evidence>
<dbReference type="CDD" id="cd03019">
    <property type="entry name" value="DsbA_DsbA"/>
    <property type="match status" value="1"/>
</dbReference>
<dbReference type="SUPFAM" id="SSF52833">
    <property type="entry name" value="Thioredoxin-like"/>
    <property type="match status" value="1"/>
</dbReference>
<dbReference type="PROSITE" id="PS00194">
    <property type="entry name" value="THIOREDOXIN_1"/>
    <property type="match status" value="1"/>
</dbReference>
<dbReference type="PANTHER" id="PTHR35891:SF2">
    <property type="entry name" value="THIOL:DISULFIDE INTERCHANGE PROTEIN DSBA"/>
    <property type="match status" value="1"/>
</dbReference>
<comment type="caution">
    <text evidence="11">The sequence shown here is derived from an EMBL/GenBank/DDBJ whole genome shotgun (WGS) entry which is preliminary data.</text>
</comment>
<evidence type="ECO:0000256" key="6">
    <source>
        <dbReference type="ARBA" id="ARBA00023157"/>
    </source>
</evidence>
<dbReference type="InterPro" id="IPR023205">
    <property type="entry name" value="DsbA/DsbL"/>
</dbReference>
<evidence type="ECO:0000256" key="4">
    <source>
        <dbReference type="ARBA" id="ARBA00022729"/>
    </source>
</evidence>
<keyword evidence="11" id="KW-0560">Oxidoreductase</keyword>
<evidence type="ECO:0000313" key="11">
    <source>
        <dbReference type="EMBL" id="MET4757252.1"/>
    </source>
</evidence>
<evidence type="ECO:0000256" key="1">
    <source>
        <dbReference type="ARBA" id="ARBA00004418"/>
    </source>
</evidence>
<dbReference type="PROSITE" id="PS51352">
    <property type="entry name" value="THIOREDOXIN_2"/>
    <property type="match status" value="1"/>
</dbReference>
<keyword evidence="6" id="KW-1015">Disulfide bond</keyword>
<dbReference type="InterPro" id="IPR017937">
    <property type="entry name" value="Thioredoxin_CS"/>
</dbReference>
<protein>
    <recommendedName>
        <fullName evidence="3">Thiol:disulfide interchange protein DsbA</fullName>
    </recommendedName>
</protein>
<name>A0ABV2SHJ8_9GAMM</name>
<dbReference type="InterPro" id="IPR050824">
    <property type="entry name" value="Thiol_disulfide_DsbA"/>
</dbReference>
<sequence>MKKIIRSFWIMALLLPVLLQAAPLKKAQEVTEAREVKESRDYEEGRDYRLLKSPVQTSVGPDRIEVAEVFWYGCPHCYSLDKVVNEWKPKLAKEAKLVRVPGFFGPNLWQTHAQLYYTLESLFPDEKLLDSVHDAVFRQVQETNNRLTNEKEMTDYLSQHYKVDKEKFLSYYNSFGVKNLLNQASSKVRGYQLTGVPALVVDGRFVIEPKVGLEKMPEIADFLIQKVSTERAEAKAKKAPVTSQPVKDQNVKVK</sequence>
<feature type="chain" id="PRO_5045375133" description="Thiol:disulfide interchange protein DsbA" evidence="9">
    <location>
        <begin position="22"/>
        <end position="254"/>
    </location>
</feature>
<comment type="subcellular location">
    <subcellularLocation>
        <location evidence="1">Periplasm</location>
    </subcellularLocation>
</comment>
<feature type="signal peptide" evidence="9">
    <location>
        <begin position="1"/>
        <end position="21"/>
    </location>
</feature>
<dbReference type="InterPro" id="IPR013766">
    <property type="entry name" value="Thioredoxin_domain"/>
</dbReference>
<evidence type="ECO:0000256" key="5">
    <source>
        <dbReference type="ARBA" id="ARBA00022764"/>
    </source>
</evidence>
<dbReference type="GO" id="GO:0016491">
    <property type="term" value="F:oxidoreductase activity"/>
    <property type="evidence" value="ECO:0007669"/>
    <property type="project" value="UniProtKB-KW"/>
</dbReference>
<accession>A0ABV2SHJ8</accession>
<evidence type="ECO:0000256" key="7">
    <source>
        <dbReference type="ARBA" id="ARBA00023284"/>
    </source>
</evidence>
<proteinExistence type="inferred from homology"/>
<dbReference type="InterPro" id="IPR036249">
    <property type="entry name" value="Thioredoxin-like_sf"/>
</dbReference>
<keyword evidence="7" id="KW-0676">Redox-active center</keyword>
<keyword evidence="12" id="KW-1185">Reference proteome</keyword>
<reference evidence="11 12" key="1">
    <citation type="submission" date="2024-06" db="EMBL/GenBank/DDBJ databases">
        <title>Genomic Encyclopedia of Type Strains, Phase V (KMG-V): Genome sequencing to study the core and pangenomes of soil and plant-associated prokaryotes.</title>
        <authorList>
            <person name="Whitman W."/>
        </authorList>
    </citation>
    <scope>NUCLEOTIDE SEQUENCE [LARGE SCALE GENOMIC DNA]</scope>
    <source>
        <strain evidence="11 12">NE40</strain>
    </source>
</reference>
<gene>
    <name evidence="11" type="ORF">V5J35_002444</name>
</gene>
<evidence type="ECO:0000256" key="8">
    <source>
        <dbReference type="SAM" id="MobiDB-lite"/>
    </source>
</evidence>
<keyword evidence="5" id="KW-0574">Periplasm</keyword>
<evidence type="ECO:0000313" key="12">
    <source>
        <dbReference type="Proteomes" id="UP001549366"/>
    </source>
</evidence>
<dbReference type="PANTHER" id="PTHR35891">
    <property type="entry name" value="THIOL:DISULFIDE INTERCHANGE PROTEIN DSBA"/>
    <property type="match status" value="1"/>
</dbReference>
<dbReference type="EMBL" id="JBEWTB010000002">
    <property type="protein sequence ID" value="MET4757252.1"/>
    <property type="molecule type" value="Genomic_DNA"/>
</dbReference>
<dbReference type="InterPro" id="IPR001853">
    <property type="entry name" value="DSBA-like_thioredoxin_dom"/>
</dbReference>
<comment type="similarity">
    <text evidence="2">Belongs to the thioredoxin family. DsbA subfamily.</text>
</comment>
<organism evidence="11 12">
    <name type="scientific">Endozoicomonas lisbonensis</name>
    <dbReference type="NCBI Taxonomy" id="3120522"/>
    <lineage>
        <taxon>Bacteria</taxon>
        <taxon>Pseudomonadati</taxon>
        <taxon>Pseudomonadota</taxon>
        <taxon>Gammaproteobacteria</taxon>
        <taxon>Oceanospirillales</taxon>
        <taxon>Endozoicomonadaceae</taxon>
        <taxon>Endozoicomonas</taxon>
    </lineage>
</organism>